<dbReference type="STRING" id="9597.ENSPPAP00000020478"/>
<reference evidence="16 17" key="1">
    <citation type="journal article" date="2012" name="Nature">
        <title>The bonobo genome compared with the chimpanzee and human genomes.</title>
        <authorList>
            <person name="Prufer K."/>
            <person name="Munch K."/>
            <person name="Hellmann I."/>
            <person name="Akagi K."/>
            <person name="Miller J.R."/>
            <person name="Walenz B."/>
            <person name="Koren S."/>
            <person name="Sutton G."/>
            <person name="Kodira C."/>
            <person name="Winer R."/>
            <person name="Knight J.R."/>
            <person name="Mullikin J.C."/>
            <person name="Meader S.J."/>
            <person name="Ponting C.P."/>
            <person name="Lunter G."/>
            <person name="Higashino S."/>
            <person name="Hobolth A."/>
            <person name="Dutheil J."/>
            <person name="Karakoc E."/>
            <person name="Alkan C."/>
            <person name="Sajjadian S."/>
            <person name="Catacchio C.R."/>
            <person name="Ventura M."/>
            <person name="Marques-Bonet T."/>
            <person name="Eichler E.E."/>
            <person name="Andre C."/>
            <person name="Atencia R."/>
            <person name="Mugisha L."/>
            <person name="Junhold J."/>
            <person name="Patterson N."/>
            <person name="Siebauer M."/>
            <person name="Good J.M."/>
            <person name="Fischer A."/>
            <person name="Ptak S.E."/>
            <person name="Lachmann M."/>
            <person name="Symer D.E."/>
            <person name="Mailund T."/>
            <person name="Schierup M.H."/>
            <person name="Andres A.M."/>
            <person name="Kelso J."/>
            <person name="Paabo S."/>
        </authorList>
    </citation>
    <scope>NUCLEOTIDE SEQUENCE [LARGE SCALE GENOMIC DNA]</scope>
</reference>
<evidence type="ECO:0000256" key="5">
    <source>
        <dbReference type="ARBA" id="ARBA00019981"/>
    </source>
</evidence>
<evidence type="ECO:0000256" key="11">
    <source>
        <dbReference type="ARBA" id="ARBA00030005"/>
    </source>
</evidence>
<comment type="subunit">
    <text evidence="14">Homoheptamer arranged in a ring structure. The functional units of these chaperonins consist of heptameric rings of the large subunit Hsp60, which function as a back-to-back double ring. Interacts with 2 heptameric Hsp10 rings to form the symmetrical football complex. Interacts with HRAS. Interacts with ATAD3A. Interacts with ETFBKMT and EEF1AKMT3. Interacts with MFHAS1.</text>
</comment>
<dbReference type="NCBIfam" id="TIGR02347">
    <property type="entry name" value="chap_CCT_zeta"/>
    <property type="match status" value="1"/>
</dbReference>
<evidence type="ECO:0000256" key="2">
    <source>
        <dbReference type="ARBA" id="ARBA00006607"/>
    </source>
</evidence>
<evidence type="ECO:0000256" key="4">
    <source>
        <dbReference type="ARBA" id="ARBA00012198"/>
    </source>
</evidence>
<evidence type="ECO:0000256" key="14">
    <source>
        <dbReference type="ARBA" id="ARBA00046475"/>
    </source>
</evidence>
<evidence type="ECO:0000256" key="9">
    <source>
        <dbReference type="ARBA" id="ARBA00023186"/>
    </source>
</evidence>
<dbReference type="InterPro" id="IPR027413">
    <property type="entry name" value="GROEL-like_equatorial_sf"/>
</dbReference>
<dbReference type="InterPro" id="IPR002423">
    <property type="entry name" value="Cpn60/GroEL/TCP-1"/>
</dbReference>
<dbReference type="GO" id="GO:0005524">
    <property type="term" value="F:ATP binding"/>
    <property type="evidence" value="ECO:0007669"/>
    <property type="project" value="UniProtKB-KW"/>
</dbReference>
<reference evidence="16" key="2">
    <citation type="submission" date="2025-08" db="UniProtKB">
        <authorList>
            <consortium name="Ensembl"/>
        </authorList>
    </citation>
    <scope>IDENTIFICATION</scope>
</reference>
<evidence type="ECO:0000256" key="7">
    <source>
        <dbReference type="ARBA" id="ARBA00022741"/>
    </source>
</evidence>
<dbReference type="Ensembl" id="ENSPPAT00000043272.1">
    <property type="protein sequence ID" value="ENSPPAP00000020478.1"/>
    <property type="gene ID" value="ENSPPAG00000033437.1"/>
</dbReference>
<keyword evidence="8" id="KW-0067">ATP-binding</keyword>
<dbReference type="GO" id="GO:0051082">
    <property type="term" value="F:unfolded protein binding"/>
    <property type="evidence" value="ECO:0007669"/>
    <property type="project" value="InterPro"/>
</dbReference>
<dbReference type="GO" id="GO:0042026">
    <property type="term" value="P:protein refolding"/>
    <property type="evidence" value="ECO:0007669"/>
    <property type="project" value="InterPro"/>
</dbReference>
<comment type="function">
    <text evidence="13">Chaperonin implicated in mitochondrial protein import and macromolecular assembly. Together with Hsp10, facilitates the correct folding of imported proteins. May also prevent misfolding and promote the refolding and proper assembly of unfolded polypeptides generated under stress conditions in the mitochondrial matrix. The functional units of these chaperonins consist of heptameric rings of the large subunit Hsp60, which function as a back-to-back double ring. In a cyclic reaction, Hsp60 ring complexes bind one unfolded substrate protein per ring, followed by the binding of ATP and association with 2 heptameric rings of the co-chaperonin Hsp10. This leads to sequestration of the substrate protein in the inner cavity of Hsp60 where, for a certain period of time, it can fold undisturbed by other cell components. Synchronous hydrolysis of ATP in all Hsp60 subunits results in the dissociation of the chaperonin rings and the release of ADP and the folded substrate protein.</text>
</comment>
<dbReference type="GO" id="GO:0140662">
    <property type="term" value="F:ATP-dependent protein folding chaperone"/>
    <property type="evidence" value="ECO:0007669"/>
    <property type="project" value="InterPro"/>
</dbReference>
<comment type="similarity">
    <text evidence="2 15">Belongs to the chaperonin (HSP60) family.</text>
</comment>
<comment type="similarity">
    <text evidence="3">Belongs to the TCP-1 chaperonin family.</text>
</comment>
<keyword evidence="7" id="KW-0547">Nucleotide-binding</keyword>
<evidence type="ECO:0000256" key="10">
    <source>
        <dbReference type="ARBA" id="ARBA00029756"/>
    </source>
</evidence>
<sequence>TQEAELAVIPDCCPCRIASFSSTAAAMAVVKTLNPKAEVARMEVALAVNISIMQGLQDVLGTNLGPKGTMNMLVSDGNVLLHEMQIQHTTASLIAKVATAQDDITGDSTTSNVLIIEKLLKQADLYISEGLHLRIITEGFEAAKEKALRLLEEVKVRKEMDRETLINVARTSLHTKVHAELADALTEAVVDSILAIKRQDEPIDLFMVVIMEMKHKSETDTSLIRGLVLDHGAWHPDMKKRVEDVYILKLNSGFFFYKTAEMREKLIKAERKFTEDKKLKRKVCGDSDKGFVAINQEGIDPLSLDALAKEHIVTLHRAKRRNIEGLTLASGEVALNSFENLNPDCLGHAGLVYKYILGEEKFTFIEKCNNTRSVTLLNKGPNKYTLTQDGLRAVKNPIDEGCVFPGAGAVEVAMAEALIKYKPSVKGRAQLGVQAFADVLLIIPKVLDQNSGFDLQETLVKIQAECSESGQLVGVDLDTGEPMVAAEVGIWDNYCVKKQLLHSCTVIATNILLVDEIMQAGMFSLKG</sequence>
<dbReference type="InterPro" id="IPR012722">
    <property type="entry name" value="Chap_CCT_zeta"/>
</dbReference>
<dbReference type="Pfam" id="PF00118">
    <property type="entry name" value="Cpn60_TCP1"/>
    <property type="match status" value="1"/>
</dbReference>
<dbReference type="Gene3D" id="3.50.7.10">
    <property type="entry name" value="GroEL"/>
    <property type="match status" value="1"/>
</dbReference>
<proteinExistence type="inferred from homology"/>
<dbReference type="EMBL" id="AJFE02075790">
    <property type="status" value="NOT_ANNOTATED_CDS"/>
    <property type="molecule type" value="Genomic_DNA"/>
</dbReference>
<dbReference type="FunFam" id="1.10.560.10:FF:000038">
    <property type="entry name" value="Chaperonin containing TCP1 subunit 6B"/>
    <property type="match status" value="1"/>
</dbReference>
<dbReference type="CDD" id="cd03342">
    <property type="entry name" value="TCP1_zeta"/>
    <property type="match status" value="1"/>
</dbReference>
<dbReference type="AlphaFoldDB" id="A0A2R9ATE7"/>
<dbReference type="SUPFAM" id="SSF48592">
    <property type="entry name" value="GroEL equatorial domain-like"/>
    <property type="match status" value="1"/>
</dbReference>
<evidence type="ECO:0000256" key="1">
    <source>
        <dbReference type="ARBA" id="ARBA00004496"/>
    </source>
</evidence>
<dbReference type="SUPFAM" id="SSF54849">
    <property type="entry name" value="GroEL-intermediate domain like"/>
    <property type="match status" value="1"/>
</dbReference>
<keyword evidence="6" id="KW-0963">Cytoplasm</keyword>
<dbReference type="FunFam" id="1.10.560.10:FF:000058">
    <property type="entry name" value="T-complex protein 1 subunit zeta"/>
    <property type="match status" value="1"/>
</dbReference>
<organism evidence="16 17">
    <name type="scientific">Pan paniscus</name>
    <name type="common">Pygmy chimpanzee</name>
    <name type="synonym">Bonobo</name>
    <dbReference type="NCBI Taxonomy" id="9597"/>
    <lineage>
        <taxon>Eukaryota</taxon>
        <taxon>Metazoa</taxon>
        <taxon>Chordata</taxon>
        <taxon>Craniata</taxon>
        <taxon>Vertebrata</taxon>
        <taxon>Euteleostomi</taxon>
        <taxon>Mammalia</taxon>
        <taxon>Eutheria</taxon>
        <taxon>Euarchontoglires</taxon>
        <taxon>Primates</taxon>
        <taxon>Haplorrhini</taxon>
        <taxon>Catarrhini</taxon>
        <taxon>Hominidae</taxon>
        <taxon>Pan</taxon>
    </lineage>
</organism>
<dbReference type="GO" id="GO:0016887">
    <property type="term" value="F:ATP hydrolysis activity"/>
    <property type="evidence" value="ECO:0007669"/>
    <property type="project" value="InterPro"/>
</dbReference>
<dbReference type="GO" id="GO:0005737">
    <property type="term" value="C:cytoplasm"/>
    <property type="evidence" value="ECO:0007669"/>
    <property type="project" value="UniProtKB-SubCell"/>
</dbReference>
<evidence type="ECO:0000313" key="17">
    <source>
        <dbReference type="Proteomes" id="UP000240080"/>
    </source>
</evidence>
<dbReference type="InterPro" id="IPR027409">
    <property type="entry name" value="GroEL-like_apical_dom_sf"/>
</dbReference>
<dbReference type="EC" id="5.6.1.7" evidence="4"/>
<comment type="subcellular location">
    <subcellularLocation>
        <location evidence="1">Cytoplasm</location>
    </subcellularLocation>
</comment>
<reference evidence="16" key="3">
    <citation type="submission" date="2025-09" db="UniProtKB">
        <authorList>
            <consortium name="Ensembl"/>
        </authorList>
    </citation>
    <scope>IDENTIFICATION</scope>
</reference>
<protein>
    <recommendedName>
        <fullName evidence="5">60 kDa heat shock protein, mitochondrial</fullName>
        <ecNumber evidence="4">5.6.1.7</ecNumber>
    </recommendedName>
    <alternativeName>
        <fullName evidence="10">60 kDa chaperonin</fullName>
    </alternativeName>
    <alternativeName>
        <fullName evidence="12">Chaperonin 60</fullName>
    </alternativeName>
    <alternativeName>
        <fullName evidence="11">Heat shock protein 60</fullName>
    </alternativeName>
</protein>
<dbReference type="FunFam" id="3.30.260.10:FF:000029">
    <property type="entry name" value="Chaperonin containing TCP1 subunit 6B"/>
    <property type="match status" value="1"/>
</dbReference>
<dbReference type="InterPro" id="IPR017998">
    <property type="entry name" value="Chaperone_TCP-1"/>
</dbReference>
<dbReference type="InterPro" id="IPR027410">
    <property type="entry name" value="TCP-1-like_intermed_sf"/>
</dbReference>
<dbReference type="Proteomes" id="UP000240080">
    <property type="component" value="Chromosome 5"/>
</dbReference>
<keyword evidence="9" id="KW-0143">Chaperone</keyword>
<evidence type="ECO:0000256" key="8">
    <source>
        <dbReference type="ARBA" id="ARBA00022840"/>
    </source>
</evidence>
<dbReference type="SUPFAM" id="SSF52029">
    <property type="entry name" value="GroEL apical domain-like"/>
    <property type="match status" value="1"/>
</dbReference>
<dbReference type="InterPro" id="IPR001844">
    <property type="entry name" value="Cpn60/GroEL"/>
</dbReference>
<evidence type="ECO:0000256" key="13">
    <source>
        <dbReference type="ARBA" id="ARBA00037436"/>
    </source>
</evidence>
<dbReference type="Gene3D" id="3.30.260.10">
    <property type="entry name" value="TCP-1-like chaperonin intermediate domain"/>
    <property type="match status" value="1"/>
</dbReference>
<evidence type="ECO:0000256" key="12">
    <source>
        <dbReference type="ARBA" id="ARBA00031799"/>
    </source>
</evidence>
<evidence type="ECO:0000256" key="3">
    <source>
        <dbReference type="ARBA" id="ARBA00008020"/>
    </source>
</evidence>
<dbReference type="Gene3D" id="1.10.560.10">
    <property type="entry name" value="GroEL-like equatorial domain"/>
    <property type="match status" value="1"/>
</dbReference>
<accession>A0A2R9ATE7</accession>
<evidence type="ECO:0000256" key="15">
    <source>
        <dbReference type="RuleBase" id="RU000418"/>
    </source>
</evidence>
<dbReference type="OMA" id="QIQHTTA"/>
<dbReference type="Bgee" id="ENSPPAG00000033437">
    <property type="expression patterns" value="Expressed in cerebellum and 6 other cell types or tissues"/>
</dbReference>
<dbReference type="GeneTree" id="ENSGT00940000154631"/>
<evidence type="ECO:0000313" key="16">
    <source>
        <dbReference type="Ensembl" id="ENSPPAP00000020478.1"/>
    </source>
</evidence>
<evidence type="ECO:0000256" key="6">
    <source>
        <dbReference type="ARBA" id="ARBA00022490"/>
    </source>
</evidence>
<name>A0A2R9ATE7_PANPA</name>
<dbReference type="PANTHER" id="PTHR11353">
    <property type="entry name" value="CHAPERONIN"/>
    <property type="match status" value="1"/>
</dbReference>
<keyword evidence="17" id="KW-1185">Reference proteome</keyword>
<dbReference type="PRINTS" id="PR00298">
    <property type="entry name" value="CHAPERONIN60"/>
</dbReference>